<dbReference type="AlphaFoldDB" id="A0A1H4EV07"/>
<dbReference type="EMBL" id="FNRF01000006">
    <property type="protein sequence ID" value="SEA88717.1"/>
    <property type="molecule type" value="Genomic_DNA"/>
</dbReference>
<reference evidence="1 2" key="1">
    <citation type="submission" date="2016-10" db="EMBL/GenBank/DDBJ databases">
        <authorList>
            <person name="de Groot N.N."/>
        </authorList>
    </citation>
    <scope>NUCLEOTIDE SEQUENCE [LARGE SCALE GENOMIC DNA]</scope>
    <source>
        <strain evidence="1 2">D31d</strain>
    </source>
</reference>
<organism evidence="1 2">
    <name type="scientific">Xylanibacter ruminicola</name>
    <name type="common">Prevotella ruminicola</name>
    <dbReference type="NCBI Taxonomy" id="839"/>
    <lineage>
        <taxon>Bacteria</taxon>
        <taxon>Pseudomonadati</taxon>
        <taxon>Bacteroidota</taxon>
        <taxon>Bacteroidia</taxon>
        <taxon>Bacteroidales</taxon>
        <taxon>Prevotellaceae</taxon>
        <taxon>Xylanibacter</taxon>
    </lineage>
</organism>
<evidence type="ECO:0000313" key="2">
    <source>
        <dbReference type="Proteomes" id="UP000182257"/>
    </source>
</evidence>
<gene>
    <name evidence="1" type="ORF">SAMN05216462_2978</name>
</gene>
<dbReference type="OrthoDB" id="1069117at2"/>
<evidence type="ECO:0008006" key="3">
    <source>
        <dbReference type="Google" id="ProtNLM"/>
    </source>
</evidence>
<dbReference type="Proteomes" id="UP000182257">
    <property type="component" value="Unassembled WGS sequence"/>
</dbReference>
<name>A0A1H4EV07_XYLRU</name>
<evidence type="ECO:0000313" key="1">
    <source>
        <dbReference type="EMBL" id="SEA88717.1"/>
    </source>
</evidence>
<proteinExistence type="predicted"/>
<protein>
    <recommendedName>
        <fullName evidence="3">Lipoprotein</fullName>
    </recommendedName>
</protein>
<accession>A0A1H4EV07</accession>
<dbReference type="PROSITE" id="PS51257">
    <property type="entry name" value="PROKAR_LIPOPROTEIN"/>
    <property type="match status" value="1"/>
</dbReference>
<sequence length="156" mass="17767">MKKLFIAVVAIAALCACGNGEKKYLDYRGLSMGMPFKTFCDSLAARGFAIDSAKTDSNFARVSMYHPNLNYRLMLAQRNDTLVALQENYTISTNDSTRKMWQQMHDAFEEQLDAWPNMLKDGKDHRIAKFEDKGGFITLTLENTYKPTLSVLYQSK</sequence>
<dbReference type="RefSeq" id="WP_074762179.1">
    <property type="nucleotide sequence ID" value="NZ_FNRF01000006.1"/>
</dbReference>